<sequence length="163" mass="19456">MKNKVVVLVIILIFSCTLFGVNYYQKVKNNEKEEKTFENEQANIKDDEAYGEEMISSLSIMYKNMVNNKEANLSYLGDIINTKSEAYLVIENKIKEYREKKITIEYFDYYIDKMEKIAPDEFKVYITLDESIYRNEKSEKDKKKVEIKLKLVDDRGIYEYKEI</sequence>
<dbReference type="EMBL" id="FQXU01000019">
    <property type="protein sequence ID" value="SHI75337.1"/>
    <property type="molecule type" value="Genomic_DNA"/>
</dbReference>
<proteinExistence type="predicted"/>
<dbReference type="Proteomes" id="UP000184241">
    <property type="component" value="Unassembled WGS sequence"/>
</dbReference>
<dbReference type="RefSeq" id="WP_073022601.1">
    <property type="nucleotide sequence ID" value="NZ_FQXU01000019.1"/>
</dbReference>
<evidence type="ECO:0000313" key="1">
    <source>
        <dbReference type="EMBL" id="SHI75337.1"/>
    </source>
</evidence>
<evidence type="ECO:0000313" key="2">
    <source>
        <dbReference type="Proteomes" id="UP000184241"/>
    </source>
</evidence>
<reference evidence="1 2" key="1">
    <citation type="submission" date="2016-11" db="EMBL/GenBank/DDBJ databases">
        <authorList>
            <person name="Jaros S."/>
            <person name="Januszkiewicz K."/>
            <person name="Wedrychowicz H."/>
        </authorList>
    </citation>
    <scope>NUCLEOTIDE SEQUENCE [LARGE SCALE GENOMIC DNA]</scope>
    <source>
        <strain evidence="1 2">DSM 6191</strain>
    </source>
</reference>
<organism evidence="1 2">
    <name type="scientific">Clostridium intestinale DSM 6191</name>
    <dbReference type="NCBI Taxonomy" id="1121320"/>
    <lineage>
        <taxon>Bacteria</taxon>
        <taxon>Bacillati</taxon>
        <taxon>Bacillota</taxon>
        <taxon>Clostridia</taxon>
        <taxon>Eubacteriales</taxon>
        <taxon>Clostridiaceae</taxon>
        <taxon>Clostridium</taxon>
    </lineage>
</organism>
<dbReference type="PROSITE" id="PS51257">
    <property type="entry name" value="PROKAR_LIPOPROTEIN"/>
    <property type="match status" value="1"/>
</dbReference>
<name>A0A1M6DQ28_9CLOT</name>
<protein>
    <recommendedName>
        <fullName evidence="3">Lipoprotein</fullName>
    </recommendedName>
</protein>
<gene>
    <name evidence="1" type="ORF">SAMN02745941_04289</name>
</gene>
<accession>A0A1M6DQ28</accession>
<dbReference type="AlphaFoldDB" id="A0A1M6DQ28"/>
<evidence type="ECO:0008006" key="3">
    <source>
        <dbReference type="Google" id="ProtNLM"/>
    </source>
</evidence>